<gene>
    <name evidence="15" type="ORF">BJ965_005433</name>
</gene>
<dbReference type="GO" id="GO:0005886">
    <property type="term" value="C:plasma membrane"/>
    <property type="evidence" value="ECO:0007669"/>
    <property type="project" value="UniProtKB-SubCell"/>
</dbReference>
<dbReference type="PANTHER" id="PTHR43528">
    <property type="entry name" value="ALPHA-KETOGLUTARATE PERMEASE"/>
    <property type="match status" value="1"/>
</dbReference>
<feature type="transmembrane region" description="Helical" evidence="13">
    <location>
        <begin position="423"/>
        <end position="441"/>
    </location>
</feature>
<dbReference type="InterPro" id="IPR020846">
    <property type="entry name" value="MFS_dom"/>
</dbReference>
<evidence type="ECO:0000256" key="11">
    <source>
        <dbReference type="ARBA" id="ARBA00037295"/>
    </source>
</evidence>
<feature type="transmembrane region" description="Helical" evidence="13">
    <location>
        <begin position="206"/>
        <end position="225"/>
    </location>
</feature>
<dbReference type="AlphaFoldDB" id="A0A7W7DRE3"/>
<feature type="transmembrane region" description="Helical" evidence="13">
    <location>
        <begin position="73"/>
        <end position="94"/>
    </location>
</feature>
<evidence type="ECO:0000256" key="13">
    <source>
        <dbReference type="SAM" id="Phobius"/>
    </source>
</evidence>
<dbReference type="CDD" id="cd17366">
    <property type="entry name" value="MFS_ProP"/>
    <property type="match status" value="1"/>
</dbReference>
<evidence type="ECO:0000256" key="5">
    <source>
        <dbReference type="ARBA" id="ARBA00022519"/>
    </source>
</evidence>
<comment type="subcellular location">
    <subcellularLocation>
        <location evidence="1">Cell inner membrane</location>
        <topology evidence="1">Multi-pass membrane protein</topology>
    </subcellularLocation>
</comment>
<keyword evidence="9" id="KW-0175">Coiled coil</keyword>
<evidence type="ECO:0000256" key="6">
    <source>
        <dbReference type="ARBA" id="ARBA00022692"/>
    </source>
</evidence>
<keyword evidence="16" id="KW-1185">Reference proteome</keyword>
<dbReference type="InterPro" id="IPR051084">
    <property type="entry name" value="H+-coupled_symporters"/>
</dbReference>
<proteinExistence type="inferred from homology"/>
<feature type="transmembrane region" description="Helical" evidence="13">
    <location>
        <begin position="353"/>
        <end position="380"/>
    </location>
</feature>
<evidence type="ECO:0000256" key="4">
    <source>
        <dbReference type="ARBA" id="ARBA00022475"/>
    </source>
</evidence>
<evidence type="ECO:0000313" key="15">
    <source>
        <dbReference type="EMBL" id="MBB4715551.1"/>
    </source>
</evidence>
<organism evidence="15 16">
    <name type="scientific">Streptomyces luteogriseus</name>
    <dbReference type="NCBI Taxonomy" id="68233"/>
    <lineage>
        <taxon>Bacteria</taxon>
        <taxon>Bacillati</taxon>
        <taxon>Actinomycetota</taxon>
        <taxon>Actinomycetes</taxon>
        <taxon>Kitasatosporales</taxon>
        <taxon>Streptomycetaceae</taxon>
        <taxon>Streptomyces</taxon>
    </lineage>
</organism>
<reference evidence="15 16" key="1">
    <citation type="submission" date="2020-08" db="EMBL/GenBank/DDBJ databases">
        <title>Sequencing the genomes of 1000 actinobacteria strains.</title>
        <authorList>
            <person name="Klenk H.-P."/>
        </authorList>
    </citation>
    <scope>NUCLEOTIDE SEQUENCE [LARGE SCALE GENOMIC DNA]</scope>
    <source>
        <strain evidence="15 16">DSM 40483</strain>
    </source>
</reference>
<dbReference type="RefSeq" id="WP_184911869.1">
    <property type="nucleotide sequence ID" value="NZ_JBIVUB010000002.1"/>
</dbReference>
<keyword evidence="7" id="KW-0769">Symport</keyword>
<sequence>MSTASVVAPASLVKTRTAKAPDPTVTDPALVKRAVKAAALGNAMEWFDFGVYSYIAVTLGKVFFPSGNPTAQLLSTFGAFAAAFLVRPLGGMVFGPLGDRVGRQKVLALTMIMMAAGTFAIGLIPSYATIGVGAPILLLVARLVQGFSTGGEYAGASTFIAEYAPDKRRGFLGSWLEFGTLAGYIGGAGLVTIMTALLSTDDLTSWGWRIPFLIAGPMGIIGLYLRMRLEETPAFAAEAEKAENNRPKTPLREMVTGQWRALLLCVGLVLVFNVTDYMLLSYMPSYLTGQLHYDETHGLLVVLGVMAVMMIVQPFAGALTDRVGRRPVIATGCAGFLLLSVPALLLIREGSLLAVALGMGALGMLLVCFTASMPSALPALFPTKVRYGSLSIGFNVSVSLFGGTTPLVVTALIGATGNMMMPAYYMMAAAVVGGFAVWRMAESAGRPLPGSAPSVAGRHAE</sequence>
<dbReference type="InterPro" id="IPR036259">
    <property type="entry name" value="MFS_trans_sf"/>
</dbReference>
<dbReference type="SUPFAM" id="SSF103473">
    <property type="entry name" value="MFS general substrate transporter"/>
    <property type="match status" value="1"/>
</dbReference>
<protein>
    <recommendedName>
        <fullName evidence="12">Putative proline/betaine transporter</fullName>
    </recommendedName>
</protein>
<dbReference type="FunFam" id="1.20.1250.20:FF:000051">
    <property type="entry name" value="Proline/glycine betaine transporter"/>
    <property type="match status" value="1"/>
</dbReference>
<dbReference type="NCBIfam" id="NF007927">
    <property type="entry name" value="PRK10642.1"/>
    <property type="match status" value="1"/>
</dbReference>
<evidence type="ECO:0000256" key="7">
    <source>
        <dbReference type="ARBA" id="ARBA00022847"/>
    </source>
</evidence>
<dbReference type="Pfam" id="PF00083">
    <property type="entry name" value="Sugar_tr"/>
    <property type="match status" value="2"/>
</dbReference>
<comment type="caution">
    <text evidence="15">The sequence shown here is derived from an EMBL/GenBank/DDBJ whole genome shotgun (WGS) entry which is preliminary data.</text>
</comment>
<keyword evidence="10 13" id="KW-0472">Membrane</keyword>
<evidence type="ECO:0000256" key="3">
    <source>
        <dbReference type="ARBA" id="ARBA00022448"/>
    </source>
</evidence>
<dbReference type="PROSITE" id="PS50850">
    <property type="entry name" value="MFS"/>
    <property type="match status" value="1"/>
</dbReference>
<evidence type="ECO:0000256" key="2">
    <source>
        <dbReference type="ARBA" id="ARBA00008240"/>
    </source>
</evidence>
<dbReference type="InterPro" id="IPR005829">
    <property type="entry name" value="Sugar_transporter_CS"/>
</dbReference>
<accession>A0A7W7DRE3</accession>
<evidence type="ECO:0000256" key="12">
    <source>
        <dbReference type="ARBA" id="ARBA00039918"/>
    </source>
</evidence>
<comment type="function">
    <text evidence="11">May be a proton symporter involved in the uptake of osmolytes such as proline and glycine betaine.</text>
</comment>
<evidence type="ECO:0000256" key="10">
    <source>
        <dbReference type="ARBA" id="ARBA00023136"/>
    </source>
</evidence>
<feature type="transmembrane region" description="Helical" evidence="13">
    <location>
        <begin position="134"/>
        <end position="154"/>
    </location>
</feature>
<dbReference type="FunFam" id="1.20.1250.20:FF:000001">
    <property type="entry name" value="Dicarboxylate MFS transporter"/>
    <property type="match status" value="1"/>
</dbReference>
<dbReference type="EMBL" id="JACHMS010000001">
    <property type="protein sequence ID" value="MBB4715551.1"/>
    <property type="molecule type" value="Genomic_DNA"/>
</dbReference>
<keyword evidence="5" id="KW-0997">Cell inner membrane</keyword>
<evidence type="ECO:0000256" key="9">
    <source>
        <dbReference type="ARBA" id="ARBA00023054"/>
    </source>
</evidence>
<keyword evidence="8 13" id="KW-1133">Transmembrane helix</keyword>
<comment type="similarity">
    <text evidence="2">Belongs to the major facilitator superfamily. Metabolite:H+ Symporter (MHS) family (TC 2.A.1.6) family.</text>
</comment>
<evidence type="ECO:0000259" key="14">
    <source>
        <dbReference type="PROSITE" id="PS50850"/>
    </source>
</evidence>
<feature type="transmembrane region" description="Helical" evidence="13">
    <location>
        <begin position="175"/>
        <end position="200"/>
    </location>
</feature>
<keyword evidence="3" id="KW-0813">Transport</keyword>
<keyword evidence="4" id="KW-1003">Cell membrane</keyword>
<feature type="transmembrane region" description="Helical" evidence="13">
    <location>
        <begin position="261"/>
        <end position="279"/>
    </location>
</feature>
<feature type="transmembrane region" description="Helical" evidence="13">
    <location>
        <begin position="328"/>
        <end position="347"/>
    </location>
</feature>
<feature type="domain" description="Major facilitator superfamily (MFS) profile" evidence="14">
    <location>
        <begin position="34"/>
        <end position="445"/>
    </location>
</feature>
<evidence type="ECO:0000313" key="16">
    <source>
        <dbReference type="Proteomes" id="UP000565089"/>
    </source>
</evidence>
<name>A0A7W7DRE3_9ACTN</name>
<feature type="transmembrane region" description="Helical" evidence="13">
    <location>
        <begin position="106"/>
        <end position="128"/>
    </location>
</feature>
<dbReference type="InterPro" id="IPR005828">
    <property type="entry name" value="MFS_sugar_transport-like"/>
</dbReference>
<evidence type="ECO:0000256" key="1">
    <source>
        <dbReference type="ARBA" id="ARBA00004429"/>
    </source>
</evidence>
<keyword evidence="6 13" id="KW-0812">Transmembrane</keyword>
<evidence type="ECO:0000256" key="8">
    <source>
        <dbReference type="ARBA" id="ARBA00022989"/>
    </source>
</evidence>
<dbReference type="Proteomes" id="UP000565089">
    <property type="component" value="Unassembled WGS sequence"/>
</dbReference>
<feature type="transmembrane region" description="Helical" evidence="13">
    <location>
        <begin position="392"/>
        <end position="417"/>
    </location>
</feature>
<dbReference type="PROSITE" id="PS00217">
    <property type="entry name" value="SUGAR_TRANSPORT_2"/>
    <property type="match status" value="1"/>
</dbReference>
<dbReference type="GO" id="GO:0015293">
    <property type="term" value="F:symporter activity"/>
    <property type="evidence" value="ECO:0007669"/>
    <property type="project" value="UniProtKB-KW"/>
</dbReference>
<feature type="transmembrane region" description="Helical" evidence="13">
    <location>
        <begin position="299"/>
        <end position="316"/>
    </location>
</feature>
<dbReference type="PANTHER" id="PTHR43528:SF1">
    <property type="entry name" value="ALPHA-KETOGLUTARATE PERMEASE"/>
    <property type="match status" value="1"/>
</dbReference>
<dbReference type="Gene3D" id="1.20.1250.20">
    <property type="entry name" value="MFS general substrate transporter like domains"/>
    <property type="match status" value="2"/>
</dbReference>